<dbReference type="Proteomes" id="UP000828390">
    <property type="component" value="Unassembled WGS sequence"/>
</dbReference>
<comment type="caution">
    <text evidence="1">The sequence shown here is derived from an EMBL/GenBank/DDBJ whole genome shotgun (WGS) entry which is preliminary data.</text>
</comment>
<evidence type="ECO:0000313" key="2">
    <source>
        <dbReference type="Proteomes" id="UP000828390"/>
    </source>
</evidence>
<reference evidence="1" key="2">
    <citation type="submission" date="2020-11" db="EMBL/GenBank/DDBJ databases">
        <authorList>
            <person name="McCartney M.A."/>
            <person name="Auch B."/>
            <person name="Kono T."/>
            <person name="Mallez S."/>
            <person name="Becker A."/>
            <person name="Gohl D.M."/>
            <person name="Silverstein K.A.T."/>
            <person name="Koren S."/>
            <person name="Bechman K.B."/>
            <person name="Herman A."/>
            <person name="Abrahante J.E."/>
            <person name="Garbe J."/>
        </authorList>
    </citation>
    <scope>NUCLEOTIDE SEQUENCE</scope>
    <source>
        <strain evidence="1">Duluth1</strain>
        <tissue evidence="1">Whole animal</tissue>
    </source>
</reference>
<accession>A0A9D4D0A4</accession>
<sequence>MYEFKRIEPCWTIRVQGIRKLCDRRCALPSRISQKNIWRSPGTVVHSPGQEQLDKGYSVQQKAWDAKHAHSAAGYNSTHPNCLYIALGKRCERNVLKQEVTLQLAPLLAPESLKRTVDLRTPHPNEKSIQNSMKGEHMNVQRTILAPDVCKPEVPVFISPASTVRFFTAPATDLAPTSTISVPIEPNLPYPTKQYQTRTLDPDQAVEFWGQYQERTCHT</sequence>
<reference evidence="1" key="1">
    <citation type="journal article" date="2019" name="bioRxiv">
        <title>The Genome of the Zebra Mussel, Dreissena polymorpha: A Resource for Invasive Species Research.</title>
        <authorList>
            <person name="McCartney M.A."/>
            <person name="Auch B."/>
            <person name="Kono T."/>
            <person name="Mallez S."/>
            <person name="Zhang Y."/>
            <person name="Obille A."/>
            <person name="Becker A."/>
            <person name="Abrahante J.E."/>
            <person name="Garbe J."/>
            <person name="Badalamenti J.P."/>
            <person name="Herman A."/>
            <person name="Mangelson H."/>
            <person name="Liachko I."/>
            <person name="Sullivan S."/>
            <person name="Sone E.D."/>
            <person name="Koren S."/>
            <person name="Silverstein K.A.T."/>
            <person name="Beckman K.B."/>
            <person name="Gohl D.M."/>
        </authorList>
    </citation>
    <scope>NUCLEOTIDE SEQUENCE</scope>
    <source>
        <strain evidence="1">Duluth1</strain>
        <tissue evidence="1">Whole animal</tissue>
    </source>
</reference>
<keyword evidence="2" id="KW-1185">Reference proteome</keyword>
<gene>
    <name evidence="1" type="ORF">DPMN_043326</name>
</gene>
<proteinExistence type="predicted"/>
<name>A0A9D4D0A4_DREPO</name>
<organism evidence="1 2">
    <name type="scientific">Dreissena polymorpha</name>
    <name type="common">Zebra mussel</name>
    <name type="synonym">Mytilus polymorpha</name>
    <dbReference type="NCBI Taxonomy" id="45954"/>
    <lineage>
        <taxon>Eukaryota</taxon>
        <taxon>Metazoa</taxon>
        <taxon>Spiralia</taxon>
        <taxon>Lophotrochozoa</taxon>
        <taxon>Mollusca</taxon>
        <taxon>Bivalvia</taxon>
        <taxon>Autobranchia</taxon>
        <taxon>Heteroconchia</taxon>
        <taxon>Euheterodonta</taxon>
        <taxon>Imparidentia</taxon>
        <taxon>Neoheterodontei</taxon>
        <taxon>Myida</taxon>
        <taxon>Dreissenoidea</taxon>
        <taxon>Dreissenidae</taxon>
        <taxon>Dreissena</taxon>
    </lineage>
</organism>
<protein>
    <submittedName>
        <fullName evidence="1">Uncharacterized protein</fullName>
    </submittedName>
</protein>
<dbReference type="EMBL" id="JAIWYP010000011">
    <property type="protein sequence ID" value="KAH3736753.1"/>
    <property type="molecule type" value="Genomic_DNA"/>
</dbReference>
<evidence type="ECO:0000313" key="1">
    <source>
        <dbReference type="EMBL" id="KAH3736753.1"/>
    </source>
</evidence>
<dbReference type="AlphaFoldDB" id="A0A9D4D0A4"/>